<proteinExistence type="predicted"/>
<evidence type="ECO:0000313" key="3">
    <source>
        <dbReference type="Proteomes" id="UP001153069"/>
    </source>
</evidence>
<evidence type="ECO:0000256" key="1">
    <source>
        <dbReference type="SAM" id="MobiDB-lite"/>
    </source>
</evidence>
<name>A0A9N8HF57_9STRA</name>
<reference evidence="2" key="1">
    <citation type="submission" date="2020-06" db="EMBL/GenBank/DDBJ databases">
        <authorList>
            <consortium name="Plant Systems Biology data submission"/>
        </authorList>
    </citation>
    <scope>NUCLEOTIDE SEQUENCE</scope>
    <source>
        <strain evidence="2">D6</strain>
    </source>
</reference>
<comment type="caution">
    <text evidence="2">The sequence shown here is derived from an EMBL/GenBank/DDBJ whole genome shotgun (WGS) entry which is preliminary data.</text>
</comment>
<evidence type="ECO:0000313" key="2">
    <source>
        <dbReference type="EMBL" id="CAB9510537.1"/>
    </source>
</evidence>
<protein>
    <submittedName>
        <fullName evidence="2">Uncharacterized protein</fullName>
    </submittedName>
</protein>
<sequence>MAELHTILVKEGDTRNKERDSREDPLDQSAQKSVSLADQMKRNLLKKSDVKLFGSDIQKFGPIQMKMPREKSKGGTPPLYPNNKSNKPPTRQAFDLGLLGGGPEERSHDLRVMHAPIRHAPIMPPPLEDSSATSMDSSTRESEMVIPNRHIWAQDPIGASQSYRQPKADLDVLFRDERDYYVENKDTREDETYYSESSYEEGTLVTMDEPTMIIDCEEEDWITRPMSTEAYGCLCCLPGEFY</sequence>
<feature type="region of interest" description="Disordered" evidence="1">
    <location>
        <begin position="61"/>
        <end position="92"/>
    </location>
</feature>
<dbReference type="Proteomes" id="UP001153069">
    <property type="component" value="Unassembled WGS sequence"/>
</dbReference>
<dbReference type="AlphaFoldDB" id="A0A9N8HF57"/>
<keyword evidence="3" id="KW-1185">Reference proteome</keyword>
<feature type="region of interest" description="Disordered" evidence="1">
    <location>
        <begin position="1"/>
        <end position="34"/>
    </location>
</feature>
<gene>
    <name evidence="2" type="ORF">SEMRO_440_G143570.1</name>
</gene>
<accession>A0A9N8HF57</accession>
<dbReference type="EMBL" id="CAICTM010000439">
    <property type="protein sequence ID" value="CAB9510537.1"/>
    <property type="molecule type" value="Genomic_DNA"/>
</dbReference>
<organism evidence="2 3">
    <name type="scientific">Seminavis robusta</name>
    <dbReference type="NCBI Taxonomy" id="568900"/>
    <lineage>
        <taxon>Eukaryota</taxon>
        <taxon>Sar</taxon>
        <taxon>Stramenopiles</taxon>
        <taxon>Ochrophyta</taxon>
        <taxon>Bacillariophyta</taxon>
        <taxon>Bacillariophyceae</taxon>
        <taxon>Bacillariophycidae</taxon>
        <taxon>Naviculales</taxon>
        <taxon>Naviculaceae</taxon>
        <taxon>Seminavis</taxon>
    </lineage>
</organism>
<feature type="compositionally biased region" description="Basic and acidic residues" evidence="1">
    <location>
        <begin position="8"/>
        <end position="25"/>
    </location>
</feature>